<feature type="domain" description="Outer membrane protein beta-barrel" evidence="2">
    <location>
        <begin position="18"/>
        <end position="173"/>
    </location>
</feature>
<feature type="chain" id="PRO_5013337450" evidence="1">
    <location>
        <begin position="20"/>
        <end position="197"/>
    </location>
</feature>
<dbReference type="AlphaFoldDB" id="A0A1N6GZM8"/>
<dbReference type="Pfam" id="PF13568">
    <property type="entry name" value="OMP_b-brl_2"/>
    <property type="match status" value="1"/>
</dbReference>
<dbReference type="InterPro" id="IPR011250">
    <property type="entry name" value="OMP/PagP_B-barrel"/>
</dbReference>
<organism evidence="3 4">
    <name type="scientific">Algoriphagus halophilus</name>
    <dbReference type="NCBI Taxonomy" id="226505"/>
    <lineage>
        <taxon>Bacteria</taxon>
        <taxon>Pseudomonadati</taxon>
        <taxon>Bacteroidota</taxon>
        <taxon>Cytophagia</taxon>
        <taxon>Cytophagales</taxon>
        <taxon>Cyclobacteriaceae</taxon>
        <taxon>Algoriphagus</taxon>
    </lineage>
</organism>
<evidence type="ECO:0000256" key="1">
    <source>
        <dbReference type="SAM" id="SignalP"/>
    </source>
</evidence>
<proteinExistence type="predicted"/>
<dbReference type="EMBL" id="FSRC01000003">
    <property type="protein sequence ID" value="SIO13028.1"/>
    <property type="molecule type" value="Genomic_DNA"/>
</dbReference>
<evidence type="ECO:0000259" key="2">
    <source>
        <dbReference type="Pfam" id="PF13568"/>
    </source>
</evidence>
<gene>
    <name evidence="3" type="ORF">SAMN05444394_3424</name>
</gene>
<feature type="signal peptide" evidence="1">
    <location>
        <begin position="1"/>
        <end position="19"/>
    </location>
</feature>
<keyword evidence="1" id="KW-0732">Signal</keyword>
<accession>A0A1N6GZM8</accession>
<reference evidence="4" key="1">
    <citation type="submission" date="2016-11" db="EMBL/GenBank/DDBJ databases">
        <authorList>
            <person name="Varghese N."/>
            <person name="Submissions S."/>
        </authorList>
    </citation>
    <scope>NUCLEOTIDE SEQUENCE [LARGE SCALE GENOMIC DNA]</scope>
    <source>
        <strain evidence="4">DSM 15292</strain>
    </source>
</reference>
<dbReference type="SUPFAM" id="SSF56925">
    <property type="entry name" value="OMPA-like"/>
    <property type="match status" value="1"/>
</dbReference>
<name>A0A1N6GZM8_9BACT</name>
<dbReference type="InterPro" id="IPR025665">
    <property type="entry name" value="Beta-barrel_OMP_2"/>
</dbReference>
<evidence type="ECO:0000313" key="3">
    <source>
        <dbReference type="EMBL" id="SIO13028.1"/>
    </source>
</evidence>
<keyword evidence="4" id="KW-1185">Reference proteome</keyword>
<dbReference type="RefSeq" id="WP_074226224.1">
    <property type="nucleotide sequence ID" value="NZ_CP146486.1"/>
</dbReference>
<evidence type="ECO:0000313" key="4">
    <source>
        <dbReference type="Proteomes" id="UP000185221"/>
    </source>
</evidence>
<sequence length="197" mass="21841">MKKLLFTFAFLSFALSAFSQDFAIGPKVGISQTKLDLSKEYLKSGDAKFGYHVGLFARVGLGGFFVQPELLYTQTKARFSFEEMGSQPSNEYESSFNRLDVPVMLGFKLFNVLRLQAGPIASFNVNSELKNAGEDVRDVDFKKSTLGYQAGLGLDIGNLIIDAKYESALGNISNSVGGYETDHRLNQWILSLGFRLF</sequence>
<dbReference type="OrthoDB" id="1001536at2"/>
<dbReference type="STRING" id="226505.SAMN05444394_3424"/>
<dbReference type="Proteomes" id="UP000185221">
    <property type="component" value="Unassembled WGS sequence"/>
</dbReference>
<protein>
    <submittedName>
        <fullName evidence="3">Outer membrane protein beta-barrel domain-containing protein</fullName>
    </submittedName>
</protein>